<dbReference type="SUPFAM" id="SSF56219">
    <property type="entry name" value="DNase I-like"/>
    <property type="match status" value="1"/>
</dbReference>
<gene>
    <name evidence="2" type="ORF">SK3146_03189</name>
</gene>
<evidence type="ECO:0000259" key="1">
    <source>
        <dbReference type="Pfam" id="PF03372"/>
    </source>
</evidence>
<dbReference type="InterPro" id="IPR036691">
    <property type="entry name" value="Endo/exonu/phosph_ase_sf"/>
</dbReference>
<dbReference type="EMBL" id="CP027059">
    <property type="protein sequence ID" value="UQZ83977.1"/>
    <property type="molecule type" value="Genomic_DNA"/>
</dbReference>
<reference evidence="2" key="2">
    <citation type="journal article" date="2021" name="J Anim Sci Technol">
        <title>Complete genome sequence of Paenibacillus konkukensis sp. nov. SK3146 as a potential probiotic strain.</title>
        <authorList>
            <person name="Jung H.I."/>
            <person name="Park S."/>
            <person name="Niu K.M."/>
            <person name="Lee S.W."/>
            <person name="Kothari D."/>
            <person name="Yi K.J."/>
            <person name="Kim S.K."/>
        </authorList>
    </citation>
    <scope>NUCLEOTIDE SEQUENCE</scope>
    <source>
        <strain evidence="2">SK3146</strain>
    </source>
</reference>
<evidence type="ECO:0000313" key="2">
    <source>
        <dbReference type="EMBL" id="UQZ83977.1"/>
    </source>
</evidence>
<proteinExistence type="predicted"/>
<keyword evidence="3" id="KW-1185">Reference proteome</keyword>
<dbReference type="InterPro" id="IPR005135">
    <property type="entry name" value="Endo/exonuclease/phosphatase"/>
</dbReference>
<organism evidence="2 3">
    <name type="scientific">Paenibacillus konkukensis</name>
    <dbReference type="NCBI Taxonomy" id="2020716"/>
    <lineage>
        <taxon>Bacteria</taxon>
        <taxon>Bacillati</taxon>
        <taxon>Bacillota</taxon>
        <taxon>Bacilli</taxon>
        <taxon>Bacillales</taxon>
        <taxon>Paenibacillaceae</taxon>
        <taxon>Paenibacillus</taxon>
    </lineage>
</organism>
<dbReference type="PANTHER" id="PTHR14859">
    <property type="entry name" value="CALCOFLUOR WHITE HYPERSENSITIVE PROTEIN PRECURSOR"/>
    <property type="match status" value="1"/>
</dbReference>
<evidence type="ECO:0000313" key="3">
    <source>
        <dbReference type="Proteomes" id="UP001057134"/>
    </source>
</evidence>
<dbReference type="Gene3D" id="3.60.10.10">
    <property type="entry name" value="Endonuclease/exonuclease/phosphatase"/>
    <property type="match status" value="1"/>
</dbReference>
<accession>A0ABY4RRH8</accession>
<dbReference type="Pfam" id="PF03372">
    <property type="entry name" value="Exo_endo_phos"/>
    <property type="match status" value="1"/>
</dbReference>
<dbReference type="RefSeq" id="WP_249865935.1">
    <property type="nucleotide sequence ID" value="NZ_CP027059.1"/>
</dbReference>
<feature type="domain" description="Endonuclease/exonuclease/phosphatase" evidence="1">
    <location>
        <begin position="60"/>
        <end position="279"/>
    </location>
</feature>
<reference evidence="2" key="1">
    <citation type="submission" date="2018-02" db="EMBL/GenBank/DDBJ databases">
        <authorList>
            <person name="Kim S.-K."/>
            <person name="Jung H.-I."/>
            <person name="Lee S.-W."/>
        </authorList>
    </citation>
    <scope>NUCLEOTIDE SEQUENCE</scope>
    <source>
        <strain evidence="2">SK3146</strain>
    </source>
</reference>
<dbReference type="Proteomes" id="UP001057134">
    <property type="component" value="Chromosome"/>
</dbReference>
<dbReference type="InterPro" id="IPR051916">
    <property type="entry name" value="GPI-anchor_lipid_remodeler"/>
</dbReference>
<name>A0ABY4RRH8_9BACL</name>
<sequence length="293" mass="32068">MQPQLNQGAGPALPKRAGRGLLLVLALLIFAVSAADLRPDTIAVSAKEQAVGIPDSICFMTFNIRHAKGLDGKVQLAAIRSQIEQGKADLIALQEVDRFQWRSGMQDQARSLARSLGLAYAFAPAMRRGVSQYGIALLSRYPLSHVRTYPLPGDKEPRVVLTAEMKVRGAGQPGSGRPEESVTIVTTHLGVSGSDRARQMPQLLRVLQSIRTPIILMGDLNMPDNDPLMKELNRRLHKVSLNRPQATVMHGGEIDHIFTSFADSCDGFAWTEPTQASDHIPVLHQISFSRLLD</sequence>
<protein>
    <recommendedName>
        <fullName evidence="1">Endonuclease/exonuclease/phosphatase domain-containing protein</fullName>
    </recommendedName>
</protein>
<dbReference type="PANTHER" id="PTHR14859:SF15">
    <property type="entry name" value="ENDONUCLEASE_EXONUCLEASE_PHOSPHATASE DOMAIN-CONTAINING PROTEIN"/>
    <property type="match status" value="1"/>
</dbReference>